<dbReference type="EMBL" id="JACEGA010000001">
    <property type="protein sequence ID" value="MBB2184522.1"/>
    <property type="molecule type" value="Genomic_DNA"/>
</dbReference>
<keyword evidence="12 16" id="KW-0547">Nucleotide-binding</keyword>
<evidence type="ECO:0000256" key="8">
    <source>
        <dbReference type="ARBA" id="ARBA00022676"/>
    </source>
</evidence>
<comment type="function">
    <text evidence="2">Purine salvage pathway enzyme that catalyzes the transfer of the ribosyl-5-phosphate group from 5-phospho-alpha-D-ribose 1-diphosphate (PRPP) to the N9 position of the 6-oxopurines hypoxanthine and guanine to form the corresponding ribonucleotides IMP (inosine 5'-monophosphate) and GMP (guanosine 5'-monophosphate), with the release of PPi.</text>
</comment>
<keyword evidence="7 16" id="KW-0963">Cytoplasm</keyword>
<evidence type="ECO:0000256" key="10">
    <source>
        <dbReference type="ARBA" id="ARBA00022723"/>
    </source>
</evidence>
<dbReference type="AlphaFoldDB" id="A0A839K5R3"/>
<dbReference type="GO" id="GO:0005829">
    <property type="term" value="C:cytosol"/>
    <property type="evidence" value="ECO:0007669"/>
    <property type="project" value="TreeGrafter"/>
</dbReference>
<comment type="subcellular location">
    <subcellularLocation>
        <location evidence="3 16">Cytoplasm</location>
    </subcellularLocation>
</comment>
<dbReference type="UniPathway" id="UPA00591">
    <property type="reaction ID" value="UER00648"/>
</dbReference>
<evidence type="ECO:0000256" key="7">
    <source>
        <dbReference type="ARBA" id="ARBA00022490"/>
    </source>
</evidence>
<evidence type="ECO:0000256" key="4">
    <source>
        <dbReference type="ARBA" id="ARBA00004669"/>
    </source>
</evidence>
<dbReference type="Gene3D" id="3.40.50.2020">
    <property type="match status" value="1"/>
</dbReference>
<dbReference type="InterPro" id="IPR005904">
    <property type="entry name" value="Hxn_phspho_trans"/>
</dbReference>
<evidence type="ECO:0000256" key="15">
    <source>
        <dbReference type="ARBA" id="ARBA00049402"/>
    </source>
</evidence>
<evidence type="ECO:0000256" key="3">
    <source>
        <dbReference type="ARBA" id="ARBA00004496"/>
    </source>
</evidence>
<dbReference type="GO" id="GO:0006166">
    <property type="term" value="P:purine ribonucleoside salvage"/>
    <property type="evidence" value="ECO:0007669"/>
    <property type="project" value="UniProtKB-KW"/>
</dbReference>
<evidence type="ECO:0000256" key="6">
    <source>
        <dbReference type="ARBA" id="ARBA00008391"/>
    </source>
</evidence>
<comment type="pathway">
    <text evidence="5">Purine metabolism; GMP biosynthesis via salvage pathway; GMP from guanine: step 1/1.</text>
</comment>
<dbReference type="GO" id="GO:0032263">
    <property type="term" value="P:GMP salvage"/>
    <property type="evidence" value="ECO:0007669"/>
    <property type="project" value="TreeGrafter"/>
</dbReference>
<dbReference type="GO" id="GO:0000166">
    <property type="term" value="F:nucleotide binding"/>
    <property type="evidence" value="ECO:0007669"/>
    <property type="project" value="UniProtKB-KW"/>
</dbReference>
<evidence type="ECO:0000256" key="14">
    <source>
        <dbReference type="ARBA" id="ARBA00048811"/>
    </source>
</evidence>
<dbReference type="NCBIfam" id="TIGR01203">
    <property type="entry name" value="HGPRTase"/>
    <property type="match status" value="1"/>
</dbReference>
<dbReference type="InterPro" id="IPR050408">
    <property type="entry name" value="HGPRT"/>
</dbReference>
<dbReference type="InterPro" id="IPR000836">
    <property type="entry name" value="PRTase_dom"/>
</dbReference>
<dbReference type="GO" id="GO:0000287">
    <property type="term" value="F:magnesium ion binding"/>
    <property type="evidence" value="ECO:0007669"/>
    <property type="project" value="TreeGrafter"/>
</dbReference>
<sequence>MTDNVKVMISEEQVNQRIRELAEQISKDYEGKSVHLICILKGSIFFCCDLAKRLTIPVTLDFMSVSSYGSETVSSGRVRILKDLDESIQGKNVLIVEDIIDTGRTLAYLSDLLGSRAPESLSICTLLDKPDRRVTDIDVKYVGFIIPDEFVVGYGLDYDQYYRNLPYVGVVDTK</sequence>
<keyword evidence="8 16" id="KW-0328">Glycosyltransferase</keyword>
<dbReference type="EC" id="2.4.2.8" evidence="16"/>
<dbReference type="PANTHER" id="PTHR43340:SF1">
    <property type="entry name" value="HYPOXANTHINE PHOSPHORIBOSYLTRANSFERASE"/>
    <property type="match status" value="1"/>
</dbReference>
<reference evidence="18 19" key="1">
    <citation type="submission" date="2020-07" db="EMBL/GenBank/DDBJ databases">
        <title>Characterization and genome sequencing of isolate MD1, a novel member within the family Lachnospiraceae.</title>
        <authorList>
            <person name="Rettenmaier R."/>
            <person name="Di Bello L."/>
            <person name="Zinser C."/>
            <person name="Scheitz K."/>
            <person name="Liebl W."/>
            <person name="Zverlov V."/>
        </authorList>
    </citation>
    <scope>NUCLEOTIDE SEQUENCE [LARGE SCALE GENOMIC DNA]</scope>
    <source>
        <strain evidence="18 19">MD1</strain>
    </source>
</reference>
<evidence type="ECO:0000313" key="18">
    <source>
        <dbReference type="EMBL" id="MBB2184522.1"/>
    </source>
</evidence>
<evidence type="ECO:0000256" key="2">
    <source>
        <dbReference type="ARBA" id="ARBA00002049"/>
    </source>
</evidence>
<dbReference type="CDD" id="cd06223">
    <property type="entry name" value="PRTases_typeI"/>
    <property type="match status" value="1"/>
</dbReference>
<evidence type="ECO:0000256" key="12">
    <source>
        <dbReference type="ARBA" id="ARBA00022741"/>
    </source>
</evidence>
<dbReference type="GO" id="GO:0052657">
    <property type="term" value="F:guanine phosphoribosyltransferase activity"/>
    <property type="evidence" value="ECO:0007669"/>
    <property type="project" value="UniProtKB-ARBA"/>
</dbReference>
<dbReference type="GO" id="GO:0006178">
    <property type="term" value="P:guanine salvage"/>
    <property type="evidence" value="ECO:0007669"/>
    <property type="project" value="TreeGrafter"/>
</dbReference>
<keyword evidence="10 16" id="KW-0479">Metal-binding</keyword>
<comment type="similarity">
    <text evidence="6 16">Belongs to the purine/pyrimidine phosphoribosyltransferase family.</text>
</comment>
<dbReference type="GO" id="GO:0046100">
    <property type="term" value="P:hypoxanthine metabolic process"/>
    <property type="evidence" value="ECO:0007669"/>
    <property type="project" value="TreeGrafter"/>
</dbReference>
<feature type="domain" description="Phosphoribosyltransferase" evidence="17">
    <location>
        <begin position="13"/>
        <end position="158"/>
    </location>
</feature>
<comment type="cofactor">
    <cofactor evidence="1 16">
        <name>Mg(2+)</name>
        <dbReference type="ChEBI" id="CHEBI:18420"/>
    </cofactor>
</comment>
<dbReference type="Proteomes" id="UP000574276">
    <property type="component" value="Unassembled WGS sequence"/>
</dbReference>
<keyword evidence="9 16" id="KW-0808">Transferase</keyword>
<keyword evidence="11 16" id="KW-0660">Purine salvage</keyword>
<evidence type="ECO:0000256" key="1">
    <source>
        <dbReference type="ARBA" id="ARBA00001946"/>
    </source>
</evidence>
<name>A0A839K5R3_9FIRM</name>
<dbReference type="InterPro" id="IPR029057">
    <property type="entry name" value="PRTase-like"/>
</dbReference>
<evidence type="ECO:0000313" key="19">
    <source>
        <dbReference type="Proteomes" id="UP000574276"/>
    </source>
</evidence>
<dbReference type="FunFam" id="3.40.50.2020:FF:000006">
    <property type="entry name" value="Hypoxanthine phosphoribosyltransferase"/>
    <property type="match status" value="1"/>
</dbReference>
<protein>
    <recommendedName>
        <fullName evidence="16">Hypoxanthine phosphoribosyltransferase</fullName>
        <ecNumber evidence="16">2.4.2.8</ecNumber>
    </recommendedName>
</protein>
<comment type="catalytic activity">
    <reaction evidence="15">
        <text>IMP + diphosphate = hypoxanthine + 5-phospho-alpha-D-ribose 1-diphosphate</text>
        <dbReference type="Rhea" id="RHEA:17973"/>
        <dbReference type="ChEBI" id="CHEBI:17368"/>
        <dbReference type="ChEBI" id="CHEBI:33019"/>
        <dbReference type="ChEBI" id="CHEBI:58017"/>
        <dbReference type="ChEBI" id="CHEBI:58053"/>
        <dbReference type="EC" id="2.4.2.8"/>
    </reaction>
    <physiologicalReaction direction="right-to-left" evidence="15">
        <dbReference type="Rhea" id="RHEA:17975"/>
    </physiologicalReaction>
</comment>
<evidence type="ECO:0000259" key="17">
    <source>
        <dbReference type="Pfam" id="PF00156"/>
    </source>
</evidence>
<dbReference type="GO" id="GO:0032264">
    <property type="term" value="P:IMP salvage"/>
    <property type="evidence" value="ECO:0007669"/>
    <property type="project" value="UniProtKB-UniPathway"/>
</dbReference>
<evidence type="ECO:0000256" key="11">
    <source>
        <dbReference type="ARBA" id="ARBA00022726"/>
    </source>
</evidence>
<evidence type="ECO:0000256" key="13">
    <source>
        <dbReference type="ARBA" id="ARBA00022842"/>
    </source>
</evidence>
<proteinExistence type="inferred from homology"/>
<dbReference type="PANTHER" id="PTHR43340">
    <property type="entry name" value="HYPOXANTHINE-GUANINE PHOSPHORIBOSYLTRANSFERASE"/>
    <property type="match status" value="1"/>
</dbReference>
<dbReference type="SUPFAM" id="SSF53271">
    <property type="entry name" value="PRTase-like"/>
    <property type="match status" value="1"/>
</dbReference>
<comment type="pathway">
    <text evidence="4 16">Purine metabolism; IMP biosynthesis via salvage pathway; IMP from hypoxanthine: step 1/1.</text>
</comment>
<comment type="catalytic activity">
    <reaction evidence="14">
        <text>GMP + diphosphate = guanine + 5-phospho-alpha-D-ribose 1-diphosphate</text>
        <dbReference type="Rhea" id="RHEA:25424"/>
        <dbReference type="ChEBI" id="CHEBI:16235"/>
        <dbReference type="ChEBI" id="CHEBI:33019"/>
        <dbReference type="ChEBI" id="CHEBI:58017"/>
        <dbReference type="ChEBI" id="CHEBI:58115"/>
        <dbReference type="EC" id="2.4.2.8"/>
    </reaction>
    <physiologicalReaction direction="right-to-left" evidence="14">
        <dbReference type="Rhea" id="RHEA:25426"/>
    </physiologicalReaction>
</comment>
<dbReference type="RefSeq" id="WP_228354086.1">
    <property type="nucleotide sequence ID" value="NZ_JACEGA010000001.1"/>
</dbReference>
<evidence type="ECO:0000256" key="5">
    <source>
        <dbReference type="ARBA" id="ARBA00004676"/>
    </source>
</evidence>
<organism evidence="18 19">
    <name type="scientific">Variimorphobacter saccharofermentans</name>
    <dbReference type="NCBI Taxonomy" id="2755051"/>
    <lineage>
        <taxon>Bacteria</taxon>
        <taxon>Bacillati</taxon>
        <taxon>Bacillota</taxon>
        <taxon>Clostridia</taxon>
        <taxon>Lachnospirales</taxon>
        <taxon>Lachnospiraceae</taxon>
        <taxon>Variimorphobacter</taxon>
    </lineage>
</organism>
<evidence type="ECO:0000256" key="9">
    <source>
        <dbReference type="ARBA" id="ARBA00022679"/>
    </source>
</evidence>
<keyword evidence="13 16" id="KW-0460">Magnesium</keyword>
<evidence type="ECO:0000256" key="16">
    <source>
        <dbReference type="RuleBase" id="RU364099"/>
    </source>
</evidence>
<dbReference type="GO" id="GO:0004422">
    <property type="term" value="F:hypoxanthine phosphoribosyltransferase activity"/>
    <property type="evidence" value="ECO:0007669"/>
    <property type="project" value="InterPro"/>
</dbReference>
<accession>A0A839K5R3</accession>
<comment type="caution">
    <text evidence="18">The sequence shown here is derived from an EMBL/GenBank/DDBJ whole genome shotgun (WGS) entry which is preliminary data.</text>
</comment>
<keyword evidence="19" id="KW-1185">Reference proteome</keyword>
<dbReference type="Pfam" id="PF00156">
    <property type="entry name" value="Pribosyltran"/>
    <property type="match status" value="1"/>
</dbReference>
<gene>
    <name evidence="18" type="primary">hpt</name>
    <name evidence="18" type="ORF">H0486_16710</name>
</gene>